<dbReference type="EMBL" id="HBUE01069835">
    <property type="protein sequence ID" value="CAG6472295.1"/>
    <property type="molecule type" value="Transcribed_RNA"/>
</dbReference>
<name>A0A8D8BC45_CULPI</name>
<reference evidence="1" key="1">
    <citation type="submission" date="2021-05" db="EMBL/GenBank/DDBJ databases">
        <authorList>
            <person name="Alioto T."/>
            <person name="Alioto T."/>
            <person name="Gomez Garrido J."/>
        </authorList>
    </citation>
    <scope>NUCLEOTIDE SEQUENCE</scope>
</reference>
<protein>
    <submittedName>
        <fullName evidence="1">(northern house mosquito) hypothetical protein</fullName>
    </submittedName>
</protein>
<sequence length="100" mass="11640">MPLKQRRVVWFTIHDTVFKLKMGQLEDSRRSFTAEIILLLDNGKYLIGGSRSSTSVTVYPMHCSTSAWMERERERNATQSLSQVLDGDELESSLCIWDRW</sequence>
<evidence type="ECO:0000313" key="1">
    <source>
        <dbReference type="EMBL" id="CAG6472295.1"/>
    </source>
</evidence>
<organism evidence="1">
    <name type="scientific">Culex pipiens</name>
    <name type="common">House mosquito</name>
    <dbReference type="NCBI Taxonomy" id="7175"/>
    <lineage>
        <taxon>Eukaryota</taxon>
        <taxon>Metazoa</taxon>
        <taxon>Ecdysozoa</taxon>
        <taxon>Arthropoda</taxon>
        <taxon>Hexapoda</taxon>
        <taxon>Insecta</taxon>
        <taxon>Pterygota</taxon>
        <taxon>Neoptera</taxon>
        <taxon>Endopterygota</taxon>
        <taxon>Diptera</taxon>
        <taxon>Nematocera</taxon>
        <taxon>Culicoidea</taxon>
        <taxon>Culicidae</taxon>
        <taxon>Culicinae</taxon>
        <taxon>Culicini</taxon>
        <taxon>Culex</taxon>
        <taxon>Culex</taxon>
    </lineage>
</organism>
<accession>A0A8D8BC45</accession>
<dbReference type="AlphaFoldDB" id="A0A8D8BC45"/>
<proteinExistence type="predicted"/>